<dbReference type="Proteomes" id="UP001150581">
    <property type="component" value="Unassembled WGS sequence"/>
</dbReference>
<protein>
    <submittedName>
        <fullName evidence="1">Uncharacterized protein</fullName>
    </submittedName>
</protein>
<organism evidence="1 2">
    <name type="scientific">Kickxella alabastrina</name>
    <dbReference type="NCBI Taxonomy" id="61397"/>
    <lineage>
        <taxon>Eukaryota</taxon>
        <taxon>Fungi</taxon>
        <taxon>Fungi incertae sedis</taxon>
        <taxon>Zoopagomycota</taxon>
        <taxon>Kickxellomycotina</taxon>
        <taxon>Kickxellomycetes</taxon>
        <taxon>Kickxellales</taxon>
        <taxon>Kickxellaceae</taxon>
        <taxon>Kickxella</taxon>
    </lineage>
</organism>
<comment type="caution">
    <text evidence="1">The sequence shown here is derived from an EMBL/GenBank/DDBJ whole genome shotgun (WGS) entry which is preliminary data.</text>
</comment>
<keyword evidence="2" id="KW-1185">Reference proteome</keyword>
<accession>A0ACC1I7A6</accession>
<evidence type="ECO:0000313" key="1">
    <source>
        <dbReference type="EMBL" id="KAJ1889511.1"/>
    </source>
</evidence>
<gene>
    <name evidence="1" type="ORF">LPJ66_007989</name>
</gene>
<proteinExistence type="predicted"/>
<dbReference type="EMBL" id="JANBPG010001528">
    <property type="protein sequence ID" value="KAJ1889511.1"/>
    <property type="molecule type" value="Genomic_DNA"/>
</dbReference>
<name>A0ACC1I7A6_9FUNG</name>
<reference evidence="1" key="1">
    <citation type="submission" date="2022-07" db="EMBL/GenBank/DDBJ databases">
        <title>Phylogenomic reconstructions and comparative analyses of Kickxellomycotina fungi.</title>
        <authorList>
            <person name="Reynolds N.K."/>
            <person name="Stajich J.E."/>
            <person name="Barry K."/>
            <person name="Grigoriev I.V."/>
            <person name="Crous P."/>
            <person name="Smith M.E."/>
        </authorList>
    </citation>
    <scope>NUCLEOTIDE SEQUENCE</scope>
    <source>
        <strain evidence="1">Benny 63K</strain>
    </source>
</reference>
<sequence length="327" mass="36284">MSDTVSNDAPVAKAATNMDTDAKKMTKKQLKAMQYREKLARLSKPSEHTATNGAGETNETDGGPTKNRKERRAAKFGHTLEPKKAEEANDREPKRKAKKEEVVEEVKQKFEKRTNGAGSAVRFIAFIGNIPFKTTAQDIKSFMRAANPISVRLMTDKNTGKSRGFAFAEFGNSSDYKNALKFHHGRMGEKKINVELTAGGGGNSADRVQKIQTRREELEKERKRSSDLKRQRTTEDDDSKSKDNDGGDDGDEGDSSAATDRPQRSAAPHVHSAKRIRSDRPAKSDKSSSADVQSIADYDDGSSKDKKDKKDKNDKKPNRRKRGRGSH</sequence>
<evidence type="ECO:0000313" key="2">
    <source>
        <dbReference type="Proteomes" id="UP001150581"/>
    </source>
</evidence>